<feature type="domain" description="RelA/SpoT" evidence="8">
    <location>
        <begin position="59"/>
        <end position="182"/>
    </location>
</feature>
<comment type="subunit">
    <text evidence="3">Homotetramer.</text>
</comment>
<dbReference type="AlphaFoldDB" id="A0AA46AI78"/>
<comment type="similarity">
    <text evidence="2">Belongs to the RelA/SpoT family.</text>
</comment>
<accession>A0AA46AI78</accession>
<dbReference type="PANTHER" id="PTHR47837">
    <property type="entry name" value="GTP PYROPHOSPHOKINASE YJBM"/>
    <property type="match status" value="1"/>
</dbReference>
<name>A0AA46AI78_9CLOT</name>
<keyword evidence="5" id="KW-0547">Nucleotide-binding</keyword>
<evidence type="ECO:0000256" key="4">
    <source>
        <dbReference type="ARBA" id="ARBA00022679"/>
    </source>
</evidence>
<proteinExistence type="inferred from homology"/>
<keyword evidence="4" id="KW-0808">Transferase</keyword>
<dbReference type="Gene3D" id="3.30.460.10">
    <property type="entry name" value="Beta Polymerase, domain 2"/>
    <property type="match status" value="1"/>
</dbReference>
<dbReference type="SUPFAM" id="SSF81301">
    <property type="entry name" value="Nucleotidyltransferase"/>
    <property type="match status" value="1"/>
</dbReference>
<dbReference type="CDD" id="cd05399">
    <property type="entry name" value="NT_Rel-Spo_like"/>
    <property type="match status" value="1"/>
</dbReference>
<keyword evidence="10" id="KW-1185">Reference proteome</keyword>
<dbReference type="SMART" id="SM00954">
    <property type="entry name" value="RelA_SpoT"/>
    <property type="match status" value="1"/>
</dbReference>
<evidence type="ECO:0000256" key="2">
    <source>
        <dbReference type="ARBA" id="ARBA00007476"/>
    </source>
</evidence>
<organism evidence="9 10">
    <name type="scientific">Anoxynatronum buryatiense</name>
    <dbReference type="NCBI Taxonomy" id="489973"/>
    <lineage>
        <taxon>Bacteria</taxon>
        <taxon>Bacillati</taxon>
        <taxon>Bacillota</taxon>
        <taxon>Clostridia</taxon>
        <taxon>Eubacteriales</taxon>
        <taxon>Clostridiaceae</taxon>
        <taxon>Anoxynatronum</taxon>
    </lineage>
</organism>
<evidence type="ECO:0000256" key="1">
    <source>
        <dbReference type="ARBA" id="ARBA00004976"/>
    </source>
</evidence>
<evidence type="ECO:0000256" key="7">
    <source>
        <dbReference type="ARBA" id="ARBA00022840"/>
    </source>
</evidence>
<dbReference type="InterPro" id="IPR043519">
    <property type="entry name" value="NT_sf"/>
</dbReference>
<dbReference type="Gene3D" id="1.10.287.860">
    <property type="entry name" value="Nucleotidyltransferase"/>
    <property type="match status" value="1"/>
</dbReference>
<evidence type="ECO:0000313" key="10">
    <source>
        <dbReference type="Proteomes" id="UP001158066"/>
    </source>
</evidence>
<dbReference type="PANTHER" id="PTHR47837:SF2">
    <property type="entry name" value="GTP PYROPHOSPHOKINASE YWAC"/>
    <property type="match status" value="1"/>
</dbReference>
<sequence length="290" mass="34284">MKWVCIEIIKGVEKMENIEWKKFLIPYEHAVEELKVKFRSIRSELLMVGAYSPIEFVVGRVKRVSSILEKAKLLNLELDEIEEGIEDIAGIRIMCQFVEDIYTVVDFIREREGKDMEIVNIKDYITNQKDSGYRSYHVVVRYPIQTAFGHKKILAEIQIRTLAMNFWATIEHSLNYKYKQQIPEHVTDRLKKAADAAMVLDQEMSEIRYEIREAQKLFETKSNVVSAILGHIQQLRVRGFHQEAEQYHQEFENIWILSDLQELKKLARKLREQVDDYDTYGTDKNRFSTD</sequence>
<dbReference type="FunFam" id="3.30.460.10:FF:000012">
    <property type="entry name" value="GTP pyrophosphokinase YjbM"/>
    <property type="match status" value="1"/>
</dbReference>
<dbReference type="Pfam" id="PF04607">
    <property type="entry name" value="RelA_SpoT"/>
    <property type="match status" value="1"/>
</dbReference>
<evidence type="ECO:0000256" key="5">
    <source>
        <dbReference type="ARBA" id="ARBA00022741"/>
    </source>
</evidence>
<dbReference type="GO" id="GO:0005524">
    <property type="term" value="F:ATP binding"/>
    <property type="evidence" value="ECO:0007669"/>
    <property type="project" value="UniProtKB-KW"/>
</dbReference>
<evidence type="ECO:0000259" key="8">
    <source>
        <dbReference type="SMART" id="SM00954"/>
    </source>
</evidence>
<keyword evidence="7" id="KW-0067">ATP-binding</keyword>
<comment type="caution">
    <text evidence="9">The sequence shown here is derived from an EMBL/GenBank/DDBJ whole genome shotgun (WGS) entry which is preliminary data.</text>
</comment>
<evidence type="ECO:0000256" key="3">
    <source>
        <dbReference type="ARBA" id="ARBA00011881"/>
    </source>
</evidence>
<dbReference type="EMBL" id="FXUF01000003">
    <property type="protein sequence ID" value="SMP46401.1"/>
    <property type="molecule type" value="Genomic_DNA"/>
</dbReference>
<dbReference type="InterPro" id="IPR052366">
    <property type="entry name" value="GTP_Pyrophosphokinase"/>
</dbReference>
<protein>
    <submittedName>
        <fullName evidence="9">GTP pyrophosphokinase</fullName>
    </submittedName>
</protein>
<dbReference type="GO" id="GO:0015969">
    <property type="term" value="P:guanosine tetraphosphate metabolic process"/>
    <property type="evidence" value="ECO:0007669"/>
    <property type="project" value="InterPro"/>
</dbReference>
<comment type="pathway">
    <text evidence="1">Purine metabolism; ppGpp biosynthesis; ppGpp from GTP: step 1/2.</text>
</comment>
<dbReference type="InterPro" id="IPR007685">
    <property type="entry name" value="RelA_SpoT"/>
</dbReference>
<gene>
    <name evidence="9" type="ORF">SAMN06296020_1037</name>
</gene>
<keyword evidence="6" id="KW-0418">Kinase</keyword>
<dbReference type="Proteomes" id="UP001158066">
    <property type="component" value="Unassembled WGS sequence"/>
</dbReference>
<evidence type="ECO:0000256" key="6">
    <source>
        <dbReference type="ARBA" id="ARBA00022777"/>
    </source>
</evidence>
<evidence type="ECO:0000313" key="9">
    <source>
        <dbReference type="EMBL" id="SMP46401.1"/>
    </source>
</evidence>
<dbReference type="GO" id="GO:0016301">
    <property type="term" value="F:kinase activity"/>
    <property type="evidence" value="ECO:0007669"/>
    <property type="project" value="UniProtKB-KW"/>
</dbReference>
<reference evidence="9" key="1">
    <citation type="submission" date="2017-05" db="EMBL/GenBank/DDBJ databases">
        <authorList>
            <person name="Varghese N."/>
            <person name="Submissions S."/>
        </authorList>
    </citation>
    <scope>NUCLEOTIDE SEQUENCE</scope>
    <source>
        <strain evidence="9">Su22</strain>
    </source>
</reference>